<dbReference type="AlphaFoldDB" id="A0A7I4Y508"/>
<evidence type="ECO:0000313" key="2">
    <source>
        <dbReference type="Proteomes" id="UP000025227"/>
    </source>
</evidence>
<feature type="coiled-coil region" evidence="1">
    <location>
        <begin position="38"/>
        <end position="77"/>
    </location>
</feature>
<evidence type="ECO:0000256" key="1">
    <source>
        <dbReference type="SAM" id="Coils"/>
    </source>
</evidence>
<accession>A0A7I4Y508</accession>
<dbReference type="Proteomes" id="UP000025227">
    <property type="component" value="Unplaced"/>
</dbReference>
<name>A0A7I4Y508_HAECO</name>
<evidence type="ECO:0000313" key="3">
    <source>
        <dbReference type="WBParaSite" id="HCON_00045960-00001"/>
    </source>
</evidence>
<protein>
    <submittedName>
        <fullName evidence="3">RB6I2 protein</fullName>
    </submittedName>
</protein>
<organism evidence="2 3">
    <name type="scientific">Haemonchus contortus</name>
    <name type="common">Barber pole worm</name>
    <dbReference type="NCBI Taxonomy" id="6289"/>
    <lineage>
        <taxon>Eukaryota</taxon>
        <taxon>Metazoa</taxon>
        <taxon>Ecdysozoa</taxon>
        <taxon>Nematoda</taxon>
        <taxon>Chromadorea</taxon>
        <taxon>Rhabditida</taxon>
        <taxon>Rhabditina</taxon>
        <taxon>Rhabditomorpha</taxon>
        <taxon>Strongyloidea</taxon>
        <taxon>Trichostrongylidae</taxon>
        <taxon>Haemonchus</taxon>
    </lineage>
</organism>
<reference evidence="3" key="1">
    <citation type="submission" date="2020-12" db="UniProtKB">
        <authorList>
            <consortium name="WormBaseParasite"/>
        </authorList>
    </citation>
    <scope>IDENTIFICATION</scope>
    <source>
        <strain evidence="3">MHco3</strain>
    </source>
</reference>
<sequence length="105" mass="12229">MEIQHKLDNNKLLLTRMDAIEAITTDQLQTLDGIQFSLKTLRKEYQKEEESAKSEFENQMRNKLNSLQRLIVESREDIINNLCCARKPAEEEEIAHAIREAQDAV</sequence>
<keyword evidence="1" id="KW-0175">Coiled coil</keyword>
<proteinExistence type="predicted"/>
<keyword evidence="2" id="KW-1185">Reference proteome</keyword>
<dbReference type="WBParaSite" id="HCON_00045960-00001">
    <property type="protein sequence ID" value="HCON_00045960-00001"/>
    <property type="gene ID" value="HCON_00045960"/>
</dbReference>